<feature type="region of interest" description="N-terminal hotdog fold" evidence="1">
    <location>
        <begin position="41"/>
        <end position="175"/>
    </location>
</feature>
<dbReference type="InterPro" id="IPR049552">
    <property type="entry name" value="PKS_DH_N"/>
</dbReference>
<gene>
    <name evidence="4" type="ORF">JYZ213_LOCUS22604</name>
</gene>
<dbReference type="PROSITE" id="PS52019">
    <property type="entry name" value="PKS_MFAS_DH"/>
    <property type="match status" value="1"/>
</dbReference>
<evidence type="ECO:0000313" key="5">
    <source>
        <dbReference type="Proteomes" id="UP000663845"/>
    </source>
</evidence>
<organism evidence="4 5">
    <name type="scientific">Adineta steineri</name>
    <dbReference type="NCBI Taxonomy" id="433720"/>
    <lineage>
        <taxon>Eukaryota</taxon>
        <taxon>Metazoa</taxon>
        <taxon>Spiralia</taxon>
        <taxon>Gnathifera</taxon>
        <taxon>Rotifera</taxon>
        <taxon>Eurotatoria</taxon>
        <taxon>Bdelloidea</taxon>
        <taxon>Adinetida</taxon>
        <taxon>Adinetidae</taxon>
        <taxon>Adineta</taxon>
    </lineage>
</organism>
<comment type="caution">
    <text evidence="1">Lacks conserved residue(s) required for the propagation of feature annotation.</text>
</comment>
<accession>A0A814QRJ9</accession>
<evidence type="ECO:0000259" key="3">
    <source>
        <dbReference type="PROSITE" id="PS52019"/>
    </source>
</evidence>
<comment type="caution">
    <text evidence="4">The sequence shown here is derived from an EMBL/GenBank/DDBJ whole genome shotgun (WGS) entry which is preliminary data.</text>
</comment>
<feature type="region of interest" description="Disordered" evidence="2">
    <location>
        <begin position="1"/>
        <end position="23"/>
    </location>
</feature>
<dbReference type="Gene3D" id="3.10.129.10">
    <property type="entry name" value="Hotdog Thioesterase"/>
    <property type="match status" value="1"/>
</dbReference>
<reference evidence="4" key="1">
    <citation type="submission" date="2021-02" db="EMBL/GenBank/DDBJ databases">
        <authorList>
            <person name="Nowell W R."/>
        </authorList>
    </citation>
    <scope>NUCLEOTIDE SEQUENCE</scope>
</reference>
<proteinExistence type="predicted"/>
<sequence length="177" mass="20525">MDKTAIRITSSDQQPNMNKNQSNNLLEDSSIQRLANCIPTHPLLGIRQLNDQTSATWKSLININLPQHTFLKDHKIQDAILFPAVAYLELATATCHQLLLSKENEQQPTIIFEDVNFIKALILNEHESIEVFTQIIMPMREWYIIFCNQDNLNKYLLNEFTLHAQDKIEVDSKQQNH</sequence>
<name>A0A814QRJ9_9BILA</name>
<dbReference type="Pfam" id="PF21089">
    <property type="entry name" value="PKS_DH_N"/>
    <property type="match status" value="1"/>
</dbReference>
<dbReference type="InterPro" id="IPR049900">
    <property type="entry name" value="PKS_mFAS_DH"/>
</dbReference>
<evidence type="ECO:0000256" key="2">
    <source>
        <dbReference type="SAM" id="MobiDB-lite"/>
    </source>
</evidence>
<dbReference type="AlphaFoldDB" id="A0A814QRJ9"/>
<dbReference type="Proteomes" id="UP000663845">
    <property type="component" value="Unassembled WGS sequence"/>
</dbReference>
<feature type="domain" description="PKS/mFAS DH" evidence="3">
    <location>
        <begin position="41"/>
        <end position="177"/>
    </location>
</feature>
<dbReference type="EMBL" id="CAJNOG010000258">
    <property type="protein sequence ID" value="CAF1123342.1"/>
    <property type="molecule type" value="Genomic_DNA"/>
</dbReference>
<evidence type="ECO:0000256" key="1">
    <source>
        <dbReference type="PROSITE-ProRule" id="PRU01363"/>
    </source>
</evidence>
<protein>
    <recommendedName>
        <fullName evidence="3">PKS/mFAS DH domain-containing protein</fullName>
    </recommendedName>
</protein>
<feature type="compositionally biased region" description="Polar residues" evidence="2">
    <location>
        <begin position="7"/>
        <end position="23"/>
    </location>
</feature>
<evidence type="ECO:0000313" key="4">
    <source>
        <dbReference type="EMBL" id="CAF1123342.1"/>
    </source>
</evidence>